<dbReference type="NCBIfam" id="TIGR01444">
    <property type="entry name" value="fkbM_fam"/>
    <property type="match status" value="1"/>
</dbReference>
<keyword evidence="2" id="KW-0808">Transferase</keyword>
<evidence type="ECO:0000313" key="3">
    <source>
        <dbReference type="Proteomes" id="UP000007089"/>
    </source>
</evidence>
<keyword evidence="2" id="KW-0489">Methyltransferase</keyword>
<reference evidence="2" key="1">
    <citation type="submission" date="2009-01" db="EMBL/GenBank/DDBJ databases">
        <title>Complete sequence of Anaeromyxobacter dehalogenans 2CP-1.</title>
        <authorList>
            <consortium name="US DOE Joint Genome Institute"/>
            <person name="Lucas S."/>
            <person name="Copeland A."/>
            <person name="Lapidus A."/>
            <person name="Glavina del Rio T."/>
            <person name="Dalin E."/>
            <person name="Tice H."/>
            <person name="Bruce D."/>
            <person name="Goodwin L."/>
            <person name="Pitluck S."/>
            <person name="Saunders E."/>
            <person name="Brettin T."/>
            <person name="Detter J.C."/>
            <person name="Han C."/>
            <person name="Larimer F."/>
            <person name="Land M."/>
            <person name="Hauser L."/>
            <person name="Kyrpides N."/>
            <person name="Ovchinnikova G."/>
            <person name="Beliaev A.S."/>
            <person name="Richardson P."/>
        </authorList>
    </citation>
    <scope>NUCLEOTIDE SEQUENCE</scope>
    <source>
        <strain evidence="2">2CP-1</strain>
    </source>
</reference>
<gene>
    <name evidence="2" type="ordered locus">A2cp1_0643</name>
</gene>
<evidence type="ECO:0000259" key="1">
    <source>
        <dbReference type="Pfam" id="PF05050"/>
    </source>
</evidence>
<dbReference type="EMBL" id="CP001359">
    <property type="protein sequence ID" value="ACL64000.1"/>
    <property type="molecule type" value="Genomic_DNA"/>
</dbReference>
<keyword evidence="3" id="KW-1185">Reference proteome</keyword>
<dbReference type="KEGG" id="acp:A2cp1_0643"/>
<dbReference type="SUPFAM" id="SSF53335">
    <property type="entry name" value="S-adenosyl-L-methionine-dependent methyltransferases"/>
    <property type="match status" value="1"/>
</dbReference>
<proteinExistence type="predicted"/>
<accession>B8JCX2</accession>
<dbReference type="Proteomes" id="UP000007089">
    <property type="component" value="Chromosome"/>
</dbReference>
<dbReference type="HOGENOM" id="CLU_100218_0_0_7"/>
<evidence type="ECO:0000313" key="2">
    <source>
        <dbReference type="EMBL" id="ACL64000.1"/>
    </source>
</evidence>
<dbReference type="InterPro" id="IPR026913">
    <property type="entry name" value="METTL24"/>
</dbReference>
<protein>
    <submittedName>
        <fullName evidence="2">Methyltransferase FkbM family</fullName>
    </submittedName>
</protein>
<dbReference type="Gene3D" id="3.40.50.150">
    <property type="entry name" value="Vaccinia Virus protein VP39"/>
    <property type="match status" value="1"/>
</dbReference>
<dbReference type="GO" id="GO:0032259">
    <property type="term" value="P:methylation"/>
    <property type="evidence" value="ECO:0007669"/>
    <property type="project" value="UniProtKB-KW"/>
</dbReference>
<name>B8JCX2_ANAD2</name>
<dbReference type="InterPro" id="IPR029063">
    <property type="entry name" value="SAM-dependent_MTases_sf"/>
</dbReference>
<sequence>MRLLRTFHLRPTAHPLVRIGSAYGGYVVPLPLVAPDWIAYSVGIGEDASFDLDLIRRTRCTVRAFDPTPRAARYLAALPERPPQLTYHAFGIWNRDGEVRFFAPRDPSHVSHSIHNLQGTSTSIAVPMKTLASAMREAGDARIDLLKLDVEGAEYDILDDLLATAVRPRIVCAELHDPWPRRNLALVRRLRAAGYQLVALEPPTVTLVRLGG</sequence>
<feature type="domain" description="Methyltransferase FkbM" evidence="1">
    <location>
        <begin position="58"/>
        <end position="197"/>
    </location>
</feature>
<dbReference type="AlphaFoldDB" id="B8JCX2"/>
<dbReference type="PANTHER" id="PTHR32026">
    <property type="entry name" value="METHYLTRANSFERASE-LIKE PROTEIN 24"/>
    <property type="match status" value="1"/>
</dbReference>
<dbReference type="Pfam" id="PF05050">
    <property type="entry name" value="Methyltransf_21"/>
    <property type="match status" value="1"/>
</dbReference>
<dbReference type="InterPro" id="IPR006342">
    <property type="entry name" value="FkbM_mtfrase"/>
</dbReference>
<organism evidence="2 3">
    <name type="scientific">Anaeromyxobacter dehalogenans (strain ATCC BAA-258 / DSM 21875 / 2CP-1)</name>
    <dbReference type="NCBI Taxonomy" id="455488"/>
    <lineage>
        <taxon>Bacteria</taxon>
        <taxon>Pseudomonadati</taxon>
        <taxon>Myxococcota</taxon>
        <taxon>Myxococcia</taxon>
        <taxon>Myxococcales</taxon>
        <taxon>Cystobacterineae</taxon>
        <taxon>Anaeromyxobacteraceae</taxon>
        <taxon>Anaeromyxobacter</taxon>
    </lineage>
</organism>
<dbReference type="GO" id="GO:0008168">
    <property type="term" value="F:methyltransferase activity"/>
    <property type="evidence" value="ECO:0007669"/>
    <property type="project" value="UniProtKB-KW"/>
</dbReference>